<dbReference type="InterPro" id="IPR051474">
    <property type="entry name" value="Anti-sigma-K/W_factor"/>
</dbReference>
<evidence type="ECO:0000256" key="5">
    <source>
        <dbReference type="ARBA" id="ARBA00022989"/>
    </source>
</evidence>
<organism evidence="12 13">
    <name type="scientific">Azorhizobium caulinodans (strain ATCC 43989 / DSM 5975 / JCM 20966 / LMG 6465 / NBRC 14845 / NCIMB 13405 / ORS 571)</name>
    <dbReference type="NCBI Taxonomy" id="438753"/>
    <lineage>
        <taxon>Bacteria</taxon>
        <taxon>Pseudomonadati</taxon>
        <taxon>Pseudomonadota</taxon>
        <taxon>Alphaproteobacteria</taxon>
        <taxon>Hyphomicrobiales</taxon>
        <taxon>Xanthobacteraceae</taxon>
        <taxon>Azorhizobium</taxon>
    </lineage>
</organism>
<evidence type="ECO:0000256" key="7">
    <source>
        <dbReference type="ARBA" id="ARBA00029829"/>
    </source>
</evidence>
<keyword evidence="3" id="KW-1003">Cell membrane</keyword>
<dbReference type="Proteomes" id="UP000000270">
    <property type="component" value="Chromosome"/>
</dbReference>
<dbReference type="GO" id="GO:0006417">
    <property type="term" value="P:regulation of translation"/>
    <property type="evidence" value="ECO:0007669"/>
    <property type="project" value="TreeGrafter"/>
</dbReference>
<keyword evidence="5 10" id="KW-1133">Transmembrane helix</keyword>
<keyword evidence="4 10" id="KW-0812">Transmembrane</keyword>
<keyword evidence="6 10" id="KW-0472">Membrane</keyword>
<reference evidence="12 13" key="4">
    <citation type="journal article" date="2009" name="Appl. Environ. Microbiol.">
        <title>Comparative genome-wide transcriptional profiling of Azorhizobium caulinodans ORS571 grown under free-living and symbiotic conditions.</title>
        <authorList>
            <person name="Tsukada S."/>
            <person name="Aono T."/>
            <person name="Akiba N."/>
            <person name="Lee KB."/>
            <person name="Liu CT."/>
            <person name="Toyazaki H."/>
            <person name="Oyaizu H."/>
        </authorList>
    </citation>
    <scope>NUCLEOTIDE SEQUENCE [LARGE SCALE GENOMIC DNA]</scope>
    <source>
        <strain evidence="13">ATCC 43989 / DSM 5975 / JCM 20966 / LMG 6465 / NBRC 14845 / NCIMB 13405 / ORS 571</strain>
    </source>
</reference>
<evidence type="ECO:0000256" key="1">
    <source>
        <dbReference type="ARBA" id="ARBA00004167"/>
    </source>
</evidence>
<dbReference type="Gene3D" id="1.10.10.1320">
    <property type="entry name" value="Anti-sigma factor, zinc-finger domain"/>
    <property type="match status" value="1"/>
</dbReference>
<evidence type="ECO:0000256" key="10">
    <source>
        <dbReference type="SAM" id="Phobius"/>
    </source>
</evidence>
<evidence type="ECO:0000259" key="11">
    <source>
        <dbReference type="Pfam" id="PF10099"/>
    </source>
</evidence>
<dbReference type="KEGG" id="azc:AZC_3725"/>
<evidence type="ECO:0000256" key="6">
    <source>
        <dbReference type="ARBA" id="ARBA00023136"/>
    </source>
</evidence>
<dbReference type="STRING" id="438753.AZC_3725"/>
<reference evidence="13" key="2">
    <citation type="submission" date="2007-04" db="EMBL/GenBank/DDBJ databases">
        <title>Complete genome sequence of the nitrogen-fixing bacterium Azorhizobium caulinodans ORS571.</title>
        <authorList>
            <person name="Lee K.B."/>
            <person name="Backer P.D."/>
            <person name="Aono T."/>
            <person name="Liu C.T."/>
            <person name="Suzuki S."/>
            <person name="Suzuki T."/>
            <person name="Kaneko T."/>
            <person name="Yamada M."/>
            <person name="Tabata S."/>
            <person name="Kupfer D.M."/>
            <person name="Najar F.Z."/>
            <person name="Wiley G.B."/>
            <person name="Roe B."/>
            <person name="Binnewies T."/>
            <person name="Ussery D."/>
            <person name="Vereecke D."/>
            <person name="Gevers D."/>
            <person name="Holsters M."/>
            <person name="Oyaizu H."/>
        </authorList>
    </citation>
    <scope>NUCLEOTIDE SEQUENCE [LARGE SCALE GENOMIC DNA]</scope>
    <source>
        <strain evidence="13">ATCC 43989 / DSM 5975 / JCM 20966 / LMG 6465 / NBRC 14845 / NCIMB 13405 / ORS 571</strain>
    </source>
</reference>
<reference evidence="12 13" key="1">
    <citation type="journal article" date="2007" name="Appl. Environ. Microbiol.">
        <title>Rhizobial factors required for stem nodule maturation and maintenance in Sesbania rostrata-Azorhizobium caulinodans ORS571 symbiosis.</title>
        <authorList>
            <person name="Suzuki S."/>
            <person name="Aono T."/>
            <person name="Lee KB."/>
            <person name="Suzuki T."/>
            <person name="Liu CT."/>
            <person name="Miwa H."/>
            <person name="Wakao S."/>
            <person name="Iki T."/>
            <person name="Oyaizu H."/>
        </authorList>
    </citation>
    <scope>NUCLEOTIDE SEQUENCE [LARGE SCALE GENOMIC DNA]</scope>
    <source>
        <strain evidence="13">ATCC 43989 / DSM 5975 / JCM 20966 / LMG 6465 / NBRC 14845 / NCIMB 13405 / ORS 571</strain>
    </source>
</reference>
<evidence type="ECO:0000256" key="2">
    <source>
        <dbReference type="ARBA" id="ARBA00004236"/>
    </source>
</evidence>
<dbReference type="PANTHER" id="PTHR37461">
    <property type="entry name" value="ANTI-SIGMA-K FACTOR RSKA"/>
    <property type="match status" value="1"/>
</dbReference>
<dbReference type="InterPro" id="IPR018764">
    <property type="entry name" value="RskA_C"/>
</dbReference>
<evidence type="ECO:0000256" key="4">
    <source>
        <dbReference type="ARBA" id="ARBA00022692"/>
    </source>
</evidence>
<dbReference type="GO" id="GO:0005886">
    <property type="term" value="C:plasma membrane"/>
    <property type="evidence" value="ECO:0007669"/>
    <property type="project" value="UniProtKB-SubCell"/>
</dbReference>
<dbReference type="RefSeq" id="WP_012172248.1">
    <property type="nucleotide sequence ID" value="NC_009937.1"/>
</dbReference>
<keyword evidence="13" id="KW-1185">Reference proteome</keyword>
<dbReference type="GO" id="GO:0016989">
    <property type="term" value="F:sigma factor antagonist activity"/>
    <property type="evidence" value="ECO:0007669"/>
    <property type="project" value="TreeGrafter"/>
</dbReference>
<sequence length="249" mass="26032">MSPQDRAALAGEYVLGLVDGEEAARCARLAETDPAFAAEVAGWRRRLGSLDATADAVPPSPALWERISASVADTATSQAPGEPEARTADAGSDRVAPFRHGRAWDNLPLWRGIGVTAAAAALALAIGLGAALREAARTPVLVAVLLSDQNRPAAVVNTFRDGRSELVPLEAIRAPEGKALQVWTLWDRTRGPISVGLTDAMRALDLKLDGLPIPVADQLFEVTLEPAGGSPTGRPTGPILMKGNASRTL</sequence>
<feature type="transmembrane region" description="Helical" evidence="10">
    <location>
        <begin position="109"/>
        <end position="132"/>
    </location>
</feature>
<dbReference type="InterPro" id="IPR041916">
    <property type="entry name" value="Anti_sigma_zinc_sf"/>
</dbReference>
<name>A8INA4_AZOC5</name>
<reference evidence="12 13" key="3">
    <citation type="journal article" date="2008" name="BMC Genomics">
        <title>The genome of the versatile nitrogen fixer Azorhizobium caulinodans ORS571.</title>
        <authorList>
            <person name="Lee KB."/>
            <person name="Backer P.D."/>
            <person name="Aono T."/>
            <person name="Liu CT."/>
            <person name="Suzuki S."/>
            <person name="Suzuki T."/>
            <person name="Kaneko T."/>
            <person name="Yamada M."/>
            <person name="Tabata S."/>
            <person name="Kupfer D.M."/>
            <person name="Najar F.Z."/>
            <person name="Wiley G.B."/>
            <person name="Roe B."/>
            <person name="Binnewies T.T."/>
            <person name="Ussery D.W."/>
            <person name="D'Haeze W."/>
            <person name="Herder J.D."/>
            <person name="Gevers D."/>
            <person name="Vereecke D."/>
            <person name="Holsters M."/>
            <person name="Oyaizu H."/>
        </authorList>
    </citation>
    <scope>NUCLEOTIDE SEQUENCE [LARGE SCALE GENOMIC DNA]</scope>
    <source>
        <strain evidence="13">ATCC 43989 / DSM 5975 / JCM 20966 / LMG 6465 / NBRC 14845 / NCIMB 13405 / ORS 571</strain>
    </source>
</reference>
<evidence type="ECO:0000313" key="13">
    <source>
        <dbReference type="Proteomes" id="UP000000270"/>
    </source>
</evidence>
<dbReference type="eggNOG" id="COG5343">
    <property type="taxonomic scope" value="Bacteria"/>
</dbReference>
<dbReference type="Pfam" id="PF10099">
    <property type="entry name" value="RskA_C"/>
    <property type="match status" value="1"/>
</dbReference>
<accession>A8INA4</accession>
<reference evidence="12 13" key="5">
    <citation type="journal article" date="2010" name="Appl. Environ. Microbiol.">
        <title>phrR-like gene praR of Azorhizobium caulinodans ORS571 is essential for symbiosis with Sesbania rostrata and is involved in expression of reb genes.</title>
        <authorList>
            <person name="Akiba N."/>
            <person name="Aono T."/>
            <person name="Toyazaki H."/>
            <person name="Sato S."/>
            <person name="Oyaizu H."/>
        </authorList>
    </citation>
    <scope>NUCLEOTIDE SEQUENCE [LARGE SCALE GENOMIC DNA]</scope>
    <source>
        <strain evidence="13">ATCC 43989 / DSM 5975 / JCM 20966 / LMG 6465 / NBRC 14845 / NCIMB 13405 / ORS 571</strain>
    </source>
</reference>
<feature type="region of interest" description="Disordered" evidence="9">
    <location>
        <begin position="72"/>
        <end position="92"/>
    </location>
</feature>
<evidence type="ECO:0000313" key="12">
    <source>
        <dbReference type="EMBL" id="BAF89723.1"/>
    </source>
</evidence>
<evidence type="ECO:0000256" key="8">
    <source>
        <dbReference type="ARBA" id="ARBA00030803"/>
    </source>
</evidence>
<gene>
    <name evidence="12" type="ordered locus">AZC_3725</name>
</gene>
<proteinExistence type="predicted"/>
<feature type="region of interest" description="Disordered" evidence="9">
    <location>
        <begin position="226"/>
        <end position="249"/>
    </location>
</feature>
<dbReference type="EMBL" id="AP009384">
    <property type="protein sequence ID" value="BAF89723.1"/>
    <property type="molecule type" value="Genomic_DNA"/>
</dbReference>
<feature type="domain" description="Anti-sigma K factor RskA C-terminal" evidence="11">
    <location>
        <begin position="116"/>
        <end position="239"/>
    </location>
</feature>
<dbReference type="AlphaFoldDB" id="A8INA4"/>
<comment type="subcellular location">
    <subcellularLocation>
        <location evidence="2">Cell membrane</location>
    </subcellularLocation>
    <subcellularLocation>
        <location evidence="1">Membrane</location>
        <topology evidence="1">Single-pass membrane protein</topology>
    </subcellularLocation>
</comment>
<evidence type="ECO:0000256" key="3">
    <source>
        <dbReference type="ARBA" id="ARBA00022475"/>
    </source>
</evidence>
<reference evidence="12 13" key="6">
    <citation type="journal article" date="2011" name="Appl. Environ. Microbiol.">
        <title>Involvement of the azorhizobial chromosome partition gene (parA) in the onset of bacteroid differentiation during Sesbania rostrata stem nodule development.</title>
        <authorList>
            <person name="Liu CT."/>
            <person name="Lee KB."/>
            <person name="Wang YS."/>
            <person name="Peng MH."/>
            <person name="Lee KT."/>
            <person name="Suzuki S."/>
            <person name="Suzuki T."/>
            <person name="Oyaizu H."/>
        </authorList>
    </citation>
    <scope>NUCLEOTIDE SEQUENCE [LARGE SCALE GENOMIC DNA]</scope>
    <source>
        <strain evidence="13">ATCC 43989 / DSM 5975 / JCM 20966 / LMG 6465 / NBRC 14845 / NCIMB 13405 / ORS 571</strain>
    </source>
</reference>
<protein>
    <recommendedName>
        <fullName evidence="8">Regulator of SigK</fullName>
    </recommendedName>
    <alternativeName>
        <fullName evidence="7">Sigma-K anti-sigma factor RskA</fullName>
    </alternativeName>
</protein>
<evidence type="ECO:0000256" key="9">
    <source>
        <dbReference type="SAM" id="MobiDB-lite"/>
    </source>
</evidence>
<dbReference type="HOGENOM" id="CLU_075065_1_0_5"/>
<dbReference type="PANTHER" id="PTHR37461:SF1">
    <property type="entry name" value="ANTI-SIGMA-K FACTOR RSKA"/>
    <property type="match status" value="1"/>
</dbReference>